<dbReference type="AlphaFoldDB" id="A0A8X6J2U5"/>
<accession>A0A8X6J2U5</accession>
<sequence length="117" mass="13705">MFFKSRNHLAAFKHSVLHSNTKFKRHVQQPIHREGYYRKSMMCLSMMAVSSHCRVQLIYEGFKSTPVCHHGIIKIELRCIVTNKDACTGRMTVCGLNWCCIVKEEKERIQEYDGIRV</sequence>
<dbReference type="Proteomes" id="UP000887116">
    <property type="component" value="Unassembled WGS sequence"/>
</dbReference>
<reference evidence="1" key="1">
    <citation type="submission" date="2020-07" db="EMBL/GenBank/DDBJ databases">
        <title>Multicomponent nature underlies the extraordinary mechanical properties of spider dragline silk.</title>
        <authorList>
            <person name="Kono N."/>
            <person name="Nakamura H."/>
            <person name="Mori M."/>
            <person name="Yoshida Y."/>
            <person name="Ohtoshi R."/>
            <person name="Malay A.D."/>
            <person name="Moran D.A.P."/>
            <person name="Tomita M."/>
            <person name="Numata K."/>
            <person name="Arakawa K."/>
        </authorList>
    </citation>
    <scope>NUCLEOTIDE SEQUENCE</scope>
</reference>
<comment type="caution">
    <text evidence="1">The sequence shown here is derived from an EMBL/GenBank/DDBJ whole genome shotgun (WGS) entry which is preliminary data.</text>
</comment>
<protein>
    <submittedName>
        <fullName evidence="1">Uncharacterized protein</fullName>
    </submittedName>
</protein>
<organism evidence="1 2">
    <name type="scientific">Trichonephila clavata</name>
    <name type="common">Joro spider</name>
    <name type="synonym">Nephila clavata</name>
    <dbReference type="NCBI Taxonomy" id="2740835"/>
    <lineage>
        <taxon>Eukaryota</taxon>
        <taxon>Metazoa</taxon>
        <taxon>Ecdysozoa</taxon>
        <taxon>Arthropoda</taxon>
        <taxon>Chelicerata</taxon>
        <taxon>Arachnida</taxon>
        <taxon>Araneae</taxon>
        <taxon>Araneomorphae</taxon>
        <taxon>Entelegynae</taxon>
        <taxon>Araneoidea</taxon>
        <taxon>Nephilidae</taxon>
        <taxon>Trichonephila</taxon>
    </lineage>
</organism>
<keyword evidence="2" id="KW-1185">Reference proteome</keyword>
<name>A0A8X6J2U5_TRICU</name>
<dbReference type="EMBL" id="BMAO01037412">
    <property type="protein sequence ID" value="GFR17565.1"/>
    <property type="molecule type" value="Genomic_DNA"/>
</dbReference>
<evidence type="ECO:0000313" key="1">
    <source>
        <dbReference type="EMBL" id="GFR17565.1"/>
    </source>
</evidence>
<gene>
    <name evidence="1" type="ORF">TNCT_63151</name>
</gene>
<evidence type="ECO:0000313" key="2">
    <source>
        <dbReference type="Proteomes" id="UP000887116"/>
    </source>
</evidence>
<proteinExistence type="predicted"/>